<feature type="domain" description="CYTH" evidence="1">
    <location>
        <begin position="1"/>
        <end position="185"/>
    </location>
</feature>
<dbReference type="Pfam" id="PF01928">
    <property type="entry name" value="CYTH"/>
    <property type="match status" value="1"/>
</dbReference>
<comment type="caution">
    <text evidence="2">The sequence shown here is derived from an EMBL/GenBank/DDBJ whole genome shotgun (WGS) entry which is preliminary data.</text>
</comment>
<dbReference type="InterPro" id="IPR033469">
    <property type="entry name" value="CYTH-like_dom_sf"/>
</dbReference>
<dbReference type="NCBIfam" id="TIGR00318">
    <property type="entry name" value="cyaB"/>
    <property type="match status" value="1"/>
</dbReference>
<evidence type="ECO:0000313" key="3">
    <source>
        <dbReference type="Proteomes" id="UP000320176"/>
    </source>
</evidence>
<dbReference type="AlphaFoldDB" id="A0A5C5ZZV6"/>
<evidence type="ECO:0000313" key="2">
    <source>
        <dbReference type="EMBL" id="TWT92665.1"/>
    </source>
</evidence>
<accession>A0A5C5ZZV6</accession>
<dbReference type="Proteomes" id="UP000320176">
    <property type="component" value="Unassembled WGS sequence"/>
</dbReference>
<dbReference type="InterPro" id="IPR008173">
    <property type="entry name" value="Adenylyl_cyclase_CyaB"/>
</dbReference>
<proteinExistence type="predicted"/>
<evidence type="ECO:0000259" key="1">
    <source>
        <dbReference type="PROSITE" id="PS51707"/>
    </source>
</evidence>
<protein>
    <submittedName>
        <fullName evidence="2">CYTH domain protein</fullName>
    </submittedName>
</protein>
<gene>
    <name evidence="2" type="ORF">Pla52n_60300</name>
</gene>
<name>A0A5C5ZZV6_9BACT</name>
<dbReference type="Gene3D" id="2.40.320.10">
    <property type="entry name" value="Hypothetical Protein Pfu-838710-001"/>
    <property type="match status" value="1"/>
</dbReference>
<dbReference type="EMBL" id="SJPN01000010">
    <property type="protein sequence ID" value="TWT92665.1"/>
    <property type="molecule type" value="Genomic_DNA"/>
</dbReference>
<keyword evidence="3" id="KW-1185">Reference proteome</keyword>
<reference evidence="2 3" key="1">
    <citation type="submission" date="2019-02" db="EMBL/GenBank/DDBJ databases">
        <title>Deep-cultivation of Planctomycetes and their phenomic and genomic characterization uncovers novel biology.</title>
        <authorList>
            <person name="Wiegand S."/>
            <person name="Jogler M."/>
            <person name="Boedeker C."/>
            <person name="Pinto D."/>
            <person name="Vollmers J."/>
            <person name="Rivas-Marin E."/>
            <person name="Kohn T."/>
            <person name="Peeters S.H."/>
            <person name="Heuer A."/>
            <person name="Rast P."/>
            <person name="Oberbeckmann S."/>
            <person name="Bunk B."/>
            <person name="Jeske O."/>
            <person name="Meyerdierks A."/>
            <person name="Storesund J.E."/>
            <person name="Kallscheuer N."/>
            <person name="Luecker S."/>
            <person name="Lage O.M."/>
            <person name="Pohl T."/>
            <person name="Merkel B.J."/>
            <person name="Hornburger P."/>
            <person name="Mueller R.-W."/>
            <person name="Bruemmer F."/>
            <person name="Labrenz M."/>
            <person name="Spormann A.M."/>
            <person name="Op Den Camp H."/>
            <person name="Overmann J."/>
            <person name="Amann R."/>
            <person name="Jetten M.S.M."/>
            <person name="Mascher T."/>
            <person name="Medema M.H."/>
            <person name="Devos D.P."/>
            <person name="Kaster A.-K."/>
            <person name="Ovreas L."/>
            <person name="Rohde M."/>
            <person name="Galperin M.Y."/>
            <person name="Jogler C."/>
        </authorList>
    </citation>
    <scope>NUCLEOTIDE SEQUENCE [LARGE SCALE GENOMIC DNA]</scope>
    <source>
        <strain evidence="2 3">Pla52n</strain>
    </source>
</reference>
<dbReference type="SUPFAM" id="SSF55154">
    <property type="entry name" value="CYTH-like phosphatases"/>
    <property type="match status" value="1"/>
</dbReference>
<dbReference type="PANTHER" id="PTHR21028">
    <property type="entry name" value="SI:CH211-156B7.4"/>
    <property type="match status" value="1"/>
</dbReference>
<dbReference type="PANTHER" id="PTHR21028:SF2">
    <property type="entry name" value="CYTH DOMAIN-CONTAINING PROTEIN"/>
    <property type="match status" value="1"/>
</dbReference>
<organism evidence="2 3">
    <name type="scientific">Stieleria varia</name>
    <dbReference type="NCBI Taxonomy" id="2528005"/>
    <lineage>
        <taxon>Bacteria</taxon>
        <taxon>Pseudomonadati</taxon>
        <taxon>Planctomycetota</taxon>
        <taxon>Planctomycetia</taxon>
        <taxon>Pirellulales</taxon>
        <taxon>Pirellulaceae</taxon>
        <taxon>Stieleria</taxon>
    </lineage>
</organism>
<dbReference type="CDD" id="cd07890">
    <property type="entry name" value="CYTH-like_AC_IV-like"/>
    <property type="match status" value="1"/>
</dbReference>
<dbReference type="PROSITE" id="PS51707">
    <property type="entry name" value="CYTH"/>
    <property type="match status" value="1"/>
</dbReference>
<dbReference type="SMART" id="SM01118">
    <property type="entry name" value="CYTH"/>
    <property type="match status" value="1"/>
</dbReference>
<sequence>MIEVEKKFPVTDRDDLLQRLNALGSISGEVEQHSDTYYQHPSRDFAQTQEALRIRRVDGVASVTYKGRRYVQADSSLKARQELEWCLGSDDHDGANMDQLLIALGFTMVATVNKLRQSFHWATGEWSDFSVTLDEVAAVGLFAEIELLVRDESQIAESTQRIAALTDALGLCQPETRSYLRMTLEQQSLNSPSS</sequence>
<dbReference type="RefSeq" id="WP_146522983.1">
    <property type="nucleotide sequence ID" value="NZ_CP151726.1"/>
</dbReference>
<dbReference type="OrthoDB" id="269802at2"/>
<dbReference type="InterPro" id="IPR023577">
    <property type="entry name" value="CYTH_domain"/>
</dbReference>